<comment type="caution">
    <text evidence="2">The sequence shown here is derived from an EMBL/GenBank/DDBJ whole genome shotgun (WGS) entry which is preliminary data.</text>
</comment>
<feature type="transmembrane region" description="Helical" evidence="1">
    <location>
        <begin position="12"/>
        <end position="30"/>
    </location>
</feature>
<reference evidence="2 3" key="1">
    <citation type="submission" date="2020-07" db="EMBL/GenBank/DDBJ databases">
        <title>Fungal Genomes of the International Space Station.</title>
        <authorList>
            <person name="Seuylemezian A."/>
            <person name="Singh N.K."/>
            <person name="Wood J."/>
            <person name="Venkateswaran K."/>
        </authorList>
    </citation>
    <scope>NUCLEOTIDE SEQUENCE [LARGE SCALE GENOMIC DNA]</scope>
    <source>
        <strain evidence="2 3">PL-B2</strain>
    </source>
</reference>
<feature type="transmembrane region" description="Helical" evidence="1">
    <location>
        <begin position="112"/>
        <end position="131"/>
    </location>
</feature>
<evidence type="ECO:0000313" key="2">
    <source>
        <dbReference type="EMBL" id="MBY0096080.1"/>
    </source>
</evidence>
<proteinExistence type="predicted"/>
<protein>
    <submittedName>
        <fullName evidence="2">Uncharacterized protein</fullName>
    </submittedName>
</protein>
<keyword evidence="1" id="KW-1133">Transmembrane helix</keyword>
<dbReference type="EMBL" id="JACWFH010000007">
    <property type="protein sequence ID" value="MBY0096080.1"/>
    <property type="molecule type" value="Genomic_DNA"/>
</dbReference>
<keyword evidence="1" id="KW-0472">Membrane</keyword>
<dbReference type="Proteomes" id="UP000769780">
    <property type="component" value="Unassembled WGS sequence"/>
</dbReference>
<keyword evidence="3" id="KW-1185">Reference proteome</keyword>
<gene>
    <name evidence="2" type="ORF">H0185_04585</name>
</gene>
<accession>A0ABS7K1R6</accession>
<evidence type="ECO:0000256" key="1">
    <source>
        <dbReference type="SAM" id="Phobius"/>
    </source>
</evidence>
<feature type="transmembrane region" description="Helical" evidence="1">
    <location>
        <begin position="78"/>
        <end position="100"/>
    </location>
</feature>
<evidence type="ECO:0000313" key="3">
    <source>
        <dbReference type="Proteomes" id="UP000769780"/>
    </source>
</evidence>
<organism evidence="2 3">
    <name type="scientific">Mesobacillus maritimus</name>
    <dbReference type="NCBI Taxonomy" id="1643336"/>
    <lineage>
        <taxon>Bacteria</taxon>
        <taxon>Bacillati</taxon>
        <taxon>Bacillota</taxon>
        <taxon>Bacilli</taxon>
        <taxon>Bacillales</taxon>
        <taxon>Bacillaceae</taxon>
        <taxon>Mesobacillus</taxon>
    </lineage>
</organism>
<dbReference type="RefSeq" id="WP_221871623.1">
    <property type="nucleotide sequence ID" value="NZ_JACWFH010000007.1"/>
</dbReference>
<sequence>MLNAVQLGPFIIKYTWIYGFIALIITYYLLKKLLGGNEDFLQEFLDALVNSLFIGVLSFKGSILLYRPELLKTNPLGAFYLSGGGKEWLTATVLACLYLVWKTKKSQWPSKLIGTGIIYGLVTFITTFWLVRTLFLLII</sequence>
<name>A0ABS7K1R6_9BACI</name>
<keyword evidence="1" id="KW-0812">Transmembrane</keyword>
<feature type="transmembrane region" description="Helical" evidence="1">
    <location>
        <begin position="44"/>
        <end position="66"/>
    </location>
</feature>